<keyword evidence="1" id="KW-0175">Coiled coil</keyword>
<evidence type="ECO:0000313" key="3">
    <source>
        <dbReference type="Proteomes" id="UP000054549"/>
    </source>
</evidence>
<protein>
    <submittedName>
        <fullName evidence="2">Uncharacterized protein</fullName>
    </submittedName>
</protein>
<sequence>MSSYISRYVQEDLLINVDEHSDEAEEERQEINESIHCAKEASQLLLKEKQAIARCEEDLKSEIERGAIALW</sequence>
<accession>A0A0C2SUH1</accession>
<dbReference type="InParanoid" id="A0A0C2SUH1"/>
<dbReference type="Proteomes" id="UP000054549">
    <property type="component" value="Unassembled WGS sequence"/>
</dbReference>
<keyword evidence="3" id="KW-1185">Reference proteome</keyword>
<dbReference type="EMBL" id="KN818233">
    <property type="protein sequence ID" value="KIL67030.1"/>
    <property type="molecule type" value="Genomic_DNA"/>
</dbReference>
<organism evidence="2 3">
    <name type="scientific">Amanita muscaria (strain Koide BX008)</name>
    <dbReference type="NCBI Taxonomy" id="946122"/>
    <lineage>
        <taxon>Eukaryota</taxon>
        <taxon>Fungi</taxon>
        <taxon>Dikarya</taxon>
        <taxon>Basidiomycota</taxon>
        <taxon>Agaricomycotina</taxon>
        <taxon>Agaricomycetes</taxon>
        <taxon>Agaricomycetidae</taxon>
        <taxon>Agaricales</taxon>
        <taxon>Pluteineae</taxon>
        <taxon>Amanitaceae</taxon>
        <taxon>Amanita</taxon>
    </lineage>
</organism>
<dbReference type="AlphaFoldDB" id="A0A0C2SUH1"/>
<proteinExistence type="predicted"/>
<gene>
    <name evidence="2" type="ORF">M378DRAFT_159991</name>
</gene>
<reference evidence="2 3" key="1">
    <citation type="submission" date="2014-04" db="EMBL/GenBank/DDBJ databases">
        <title>Evolutionary Origins and Diversification of the Mycorrhizal Mutualists.</title>
        <authorList>
            <consortium name="DOE Joint Genome Institute"/>
            <consortium name="Mycorrhizal Genomics Consortium"/>
            <person name="Kohler A."/>
            <person name="Kuo A."/>
            <person name="Nagy L.G."/>
            <person name="Floudas D."/>
            <person name="Copeland A."/>
            <person name="Barry K.W."/>
            <person name="Cichocki N."/>
            <person name="Veneault-Fourrey C."/>
            <person name="LaButti K."/>
            <person name="Lindquist E.A."/>
            <person name="Lipzen A."/>
            <person name="Lundell T."/>
            <person name="Morin E."/>
            <person name="Murat C."/>
            <person name="Riley R."/>
            <person name="Ohm R."/>
            <person name="Sun H."/>
            <person name="Tunlid A."/>
            <person name="Henrissat B."/>
            <person name="Grigoriev I.V."/>
            <person name="Hibbett D.S."/>
            <person name="Martin F."/>
        </authorList>
    </citation>
    <scope>NUCLEOTIDE SEQUENCE [LARGE SCALE GENOMIC DNA]</scope>
    <source>
        <strain evidence="2 3">Koide BX008</strain>
    </source>
</reference>
<name>A0A0C2SUH1_AMAMK</name>
<dbReference type="HOGENOM" id="CLU_2739474_0_0_1"/>
<feature type="coiled-coil region" evidence="1">
    <location>
        <begin position="10"/>
        <end position="58"/>
    </location>
</feature>
<evidence type="ECO:0000256" key="1">
    <source>
        <dbReference type="SAM" id="Coils"/>
    </source>
</evidence>
<evidence type="ECO:0000313" key="2">
    <source>
        <dbReference type="EMBL" id="KIL67030.1"/>
    </source>
</evidence>